<evidence type="ECO:0000313" key="2">
    <source>
        <dbReference type="Proteomes" id="UP000004459"/>
    </source>
</evidence>
<comment type="caution">
    <text evidence="1">The sequence shown here is derived from an EMBL/GenBank/DDBJ whole genome shotgun (WGS) entry which is preliminary data.</text>
</comment>
<dbReference type="Proteomes" id="UP000004459">
    <property type="component" value="Unassembled WGS sequence"/>
</dbReference>
<protein>
    <submittedName>
        <fullName evidence="1">Uncharacterized protein</fullName>
    </submittedName>
</protein>
<gene>
    <name evidence="1" type="ORF">HMPREF0372_00695</name>
</gene>
<dbReference type="AlphaFoldDB" id="G9YMH3"/>
<dbReference type="EMBL" id="AGCK01000047">
    <property type="protein sequence ID" value="EHM54099.1"/>
    <property type="molecule type" value="Genomic_DNA"/>
</dbReference>
<accession>G9YMH3</accession>
<reference evidence="1 2" key="1">
    <citation type="submission" date="2011-08" db="EMBL/GenBank/DDBJ databases">
        <authorList>
            <person name="Weinstock G."/>
            <person name="Sodergren E."/>
            <person name="Clifton S."/>
            <person name="Fulton L."/>
            <person name="Fulton B."/>
            <person name="Courtney L."/>
            <person name="Fronick C."/>
            <person name="Harrison M."/>
            <person name="Strong C."/>
            <person name="Farmer C."/>
            <person name="Delahaunty K."/>
            <person name="Markovic C."/>
            <person name="Hall O."/>
            <person name="Minx P."/>
            <person name="Tomlinson C."/>
            <person name="Mitreva M."/>
            <person name="Hou S."/>
            <person name="Chen J."/>
            <person name="Wollam A."/>
            <person name="Pepin K.H."/>
            <person name="Johnson M."/>
            <person name="Bhonagiri V."/>
            <person name="Zhang X."/>
            <person name="Suruliraj S."/>
            <person name="Warren W."/>
            <person name="Chinwalla A."/>
            <person name="Mardis E.R."/>
            <person name="Wilson R.K."/>
        </authorList>
    </citation>
    <scope>NUCLEOTIDE SEQUENCE [LARGE SCALE GENOMIC DNA]</scope>
    <source>
        <strain evidence="1 2">ATCC 29863</strain>
    </source>
</reference>
<sequence>MQNFMRNKIFFEKHIDKTPSELYNLHNGRDVLERKIYRK</sequence>
<dbReference type="PATRIC" id="fig|411475.3.peg.598"/>
<dbReference type="HOGENOM" id="CLU_3310154_0_0_9"/>
<evidence type="ECO:0000313" key="1">
    <source>
        <dbReference type="EMBL" id="EHM54099.1"/>
    </source>
</evidence>
<proteinExistence type="predicted"/>
<organism evidence="1 2">
    <name type="scientific">Flavonifractor plautii ATCC 29863</name>
    <dbReference type="NCBI Taxonomy" id="411475"/>
    <lineage>
        <taxon>Bacteria</taxon>
        <taxon>Bacillati</taxon>
        <taxon>Bacillota</taxon>
        <taxon>Clostridia</taxon>
        <taxon>Eubacteriales</taxon>
        <taxon>Oscillospiraceae</taxon>
        <taxon>Flavonifractor</taxon>
    </lineage>
</organism>
<name>G9YMH3_FLAPL</name>